<keyword evidence="3 5" id="KW-0221">Differentiation</keyword>
<sequence>MEDLKTELKLGELKSENLRKSLEQANGLASSVLLFTLQWKELESHFDSIQQKIEERVAVFELREKELETTMRVSRERQEEIGLKEIELSLLSKKVDECNVELTFKEEEIDRKRKLLEECSSEFKSKNQELDLVRKWVEDCYKEVSLKNKQLCSVQKLISECCEKLEGKEKQLILVEEQIRKSSNGTDALKEELECLQNSIKECSNQLDMKRTELVQSQEMVEDQCKQLNENEKKLDSIKSLIQDYEEELEAKREKYEALDKSICVHAAKLDYKEKKLGSINEKIRHRLQELHSRDDELGSLQTLILRREKQLESTKEELKSVEVRVKQCSKDIELKNQEFNAIQMSTEELSQELHLKEKQLSLVQISIEGCSKQLEAKEEELTSIKNSILECTKEIESKQLQLEAIQKSQEELSGTLESKEKQLDLVEKACGERLQEANMKEKHLDLLKRSLEEGLEKLETEKRQFEGRVKEFELREKQFDSIQKAVEQRSKELKLKEKKQSNGLHSQASSKNPSSFFSQAVGIANTDSGVFSIFMYPFTDSYVSQTCIYVSVCLFHCVYYFKTMVEVTTYGQYEDFESLVACRASEALSADLVVGATMDGMDLQGILNKHLDEPDLRKNEVLSALQMSPDPAKFVLDLMLWISSQHKKRGGTGFEESVLKISLLMLEQLLQVSPHVQPKVKADALKLASEWKARMKLNADNSIEILGFLQFIAAFGLVSSFNRDEIFKLLGTTAQHQQARNVCQVLGFTDMIPGFIQSLIERKQYIEAVRFVCAFDCKDKCQPKQLLTLFLQDVNRVACHRCKIGKKSPEVWQKATDEQIAALKSVIECIKDCKLESCMPVEVIEKYIAELEMQKMNMTFSAPAPAPAVQPVVIPSGPWNQPSPVLAAQRRFQGGIHAFTPGTQPLGQFHGGIYASTPGTQPLGQFHGGIYASTPGAQPQGLSNKRARTDGPVINSYRPQVATVNPYIRPASLHGLGIPRNQDMAHFGRQPN</sequence>
<name>A0A8J5XNE8_9ROSI</name>
<dbReference type="AlphaFoldDB" id="A0A8J5XNE8"/>
<dbReference type="EMBL" id="JAHUZN010000013">
    <property type="protein sequence ID" value="KAG8472871.1"/>
    <property type="molecule type" value="Genomic_DNA"/>
</dbReference>
<proteinExistence type="inferred from homology"/>
<protein>
    <recommendedName>
        <fullName evidence="5">FRIGIDA-like protein</fullName>
    </recommendedName>
</protein>
<dbReference type="InterPro" id="IPR012474">
    <property type="entry name" value="Frigida"/>
</dbReference>
<keyword evidence="4 5" id="KW-0287">Flowering</keyword>
<keyword evidence="9" id="KW-1185">Reference proteome</keyword>
<feature type="coiled-coil region" evidence="6">
    <location>
        <begin position="305"/>
        <end position="332"/>
    </location>
</feature>
<dbReference type="Pfam" id="PF07899">
    <property type="entry name" value="Frigida"/>
    <property type="match status" value="1"/>
</dbReference>
<dbReference type="Proteomes" id="UP000701853">
    <property type="component" value="Chromosome 13"/>
</dbReference>
<feature type="coiled-coil region" evidence="6">
    <location>
        <begin position="186"/>
        <end position="262"/>
    </location>
</feature>
<organism evidence="8 9">
    <name type="scientific">Gossypium anomalum</name>
    <dbReference type="NCBI Taxonomy" id="47600"/>
    <lineage>
        <taxon>Eukaryota</taxon>
        <taxon>Viridiplantae</taxon>
        <taxon>Streptophyta</taxon>
        <taxon>Embryophyta</taxon>
        <taxon>Tracheophyta</taxon>
        <taxon>Spermatophyta</taxon>
        <taxon>Magnoliopsida</taxon>
        <taxon>eudicotyledons</taxon>
        <taxon>Gunneridae</taxon>
        <taxon>Pentapetalae</taxon>
        <taxon>rosids</taxon>
        <taxon>malvids</taxon>
        <taxon>Malvales</taxon>
        <taxon>Malvaceae</taxon>
        <taxon>Malvoideae</taxon>
        <taxon>Gossypium</taxon>
    </lineage>
</organism>
<feature type="region of interest" description="Disordered" evidence="7">
    <location>
        <begin position="495"/>
        <end position="514"/>
    </location>
</feature>
<dbReference type="GO" id="GO:0009908">
    <property type="term" value="P:flower development"/>
    <property type="evidence" value="ECO:0007669"/>
    <property type="project" value="UniProtKB-KW"/>
</dbReference>
<evidence type="ECO:0000256" key="5">
    <source>
        <dbReference type="RuleBase" id="RU364012"/>
    </source>
</evidence>
<reference evidence="8 9" key="1">
    <citation type="journal article" date="2021" name="bioRxiv">
        <title>The Gossypium anomalum genome as a resource for cotton improvement and evolutionary analysis of hybrid incompatibility.</title>
        <authorList>
            <person name="Grover C.E."/>
            <person name="Yuan D."/>
            <person name="Arick M.A."/>
            <person name="Miller E.R."/>
            <person name="Hu G."/>
            <person name="Peterson D.G."/>
            <person name="Wendel J.F."/>
            <person name="Udall J.A."/>
        </authorList>
    </citation>
    <scope>NUCLEOTIDE SEQUENCE [LARGE SCALE GENOMIC DNA]</scope>
    <source>
        <strain evidence="8">JFW-Udall</strain>
        <tissue evidence="8">Leaf</tissue>
    </source>
</reference>
<comment type="caution">
    <text evidence="8">The sequence shown here is derived from an EMBL/GenBank/DDBJ whole genome shotgun (WGS) entry which is preliminary data.</text>
</comment>
<dbReference type="GO" id="GO:0030154">
    <property type="term" value="P:cell differentiation"/>
    <property type="evidence" value="ECO:0007669"/>
    <property type="project" value="UniProtKB-KW"/>
</dbReference>
<feature type="region of interest" description="Disordered" evidence="7">
    <location>
        <begin position="935"/>
        <end position="954"/>
    </location>
</feature>
<evidence type="ECO:0000313" key="8">
    <source>
        <dbReference type="EMBL" id="KAG8472871.1"/>
    </source>
</evidence>
<evidence type="ECO:0000256" key="2">
    <source>
        <dbReference type="ARBA" id="ARBA00022473"/>
    </source>
</evidence>
<accession>A0A8J5XNE8</accession>
<dbReference type="PANTHER" id="PTHR31791:SF37">
    <property type="entry name" value="A_TM021B04.7 PROTEIN"/>
    <property type="match status" value="1"/>
</dbReference>
<evidence type="ECO:0000313" key="9">
    <source>
        <dbReference type="Proteomes" id="UP000701853"/>
    </source>
</evidence>
<evidence type="ECO:0000256" key="4">
    <source>
        <dbReference type="ARBA" id="ARBA00023089"/>
    </source>
</evidence>
<feature type="coiled-coil region" evidence="6">
    <location>
        <begin position="368"/>
        <end position="476"/>
    </location>
</feature>
<dbReference type="OrthoDB" id="1166041at2759"/>
<comment type="similarity">
    <text evidence="1 5">Belongs to the Frigida family.</text>
</comment>
<gene>
    <name evidence="8" type="ORF">CXB51_034816</name>
</gene>
<dbReference type="PANTHER" id="PTHR31791">
    <property type="entry name" value="FRIGIDA-LIKE PROTEIN 3-RELATED"/>
    <property type="match status" value="1"/>
</dbReference>
<evidence type="ECO:0000256" key="3">
    <source>
        <dbReference type="ARBA" id="ARBA00022782"/>
    </source>
</evidence>
<keyword evidence="2 5" id="KW-0217">Developmental protein</keyword>
<evidence type="ECO:0000256" key="7">
    <source>
        <dbReference type="SAM" id="MobiDB-lite"/>
    </source>
</evidence>
<evidence type="ECO:0000256" key="1">
    <source>
        <dbReference type="ARBA" id="ARBA00008956"/>
    </source>
</evidence>
<keyword evidence="6" id="KW-0175">Coiled coil</keyword>
<feature type="compositionally biased region" description="Polar residues" evidence="7">
    <location>
        <begin position="502"/>
        <end position="514"/>
    </location>
</feature>
<evidence type="ECO:0000256" key="6">
    <source>
        <dbReference type="SAM" id="Coils"/>
    </source>
</evidence>